<name>A0ABW4HF30_9FLAO</name>
<comment type="similarity">
    <text evidence="1">Belongs to the DinB family.</text>
</comment>
<evidence type="ECO:0000256" key="1">
    <source>
        <dbReference type="ARBA" id="ARBA00008635"/>
    </source>
</evidence>
<organism evidence="3 4">
    <name type="scientific">Flavobacterium artemisiae</name>
    <dbReference type="NCBI Taxonomy" id="2126556"/>
    <lineage>
        <taxon>Bacteria</taxon>
        <taxon>Pseudomonadati</taxon>
        <taxon>Bacteroidota</taxon>
        <taxon>Flavobacteriia</taxon>
        <taxon>Flavobacteriales</taxon>
        <taxon>Flavobacteriaceae</taxon>
        <taxon>Flavobacterium</taxon>
    </lineage>
</organism>
<dbReference type="SUPFAM" id="SSF109854">
    <property type="entry name" value="DinB/YfiT-like putative metalloenzymes"/>
    <property type="match status" value="1"/>
</dbReference>
<gene>
    <name evidence="3" type="ORF">ACFSC2_15280</name>
</gene>
<dbReference type="EMBL" id="JBHUDZ010000012">
    <property type="protein sequence ID" value="MFD1604103.1"/>
    <property type="molecule type" value="Genomic_DNA"/>
</dbReference>
<dbReference type="InterPro" id="IPR007837">
    <property type="entry name" value="DinB"/>
</dbReference>
<dbReference type="Pfam" id="PF05163">
    <property type="entry name" value="DinB"/>
    <property type="match status" value="1"/>
</dbReference>
<dbReference type="Proteomes" id="UP001597138">
    <property type="component" value="Unassembled WGS sequence"/>
</dbReference>
<reference evidence="4" key="1">
    <citation type="journal article" date="2019" name="Int. J. Syst. Evol. Microbiol.">
        <title>The Global Catalogue of Microorganisms (GCM) 10K type strain sequencing project: providing services to taxonomists for standard genome sequencing and annotation.</title>
        <authorList>
            <consortium name="The Broad Institute Genomics Platform"/>
            <consortium name="The Broad Institute Genome Sequencing Center for Infectious Disease"/>
            <person name="Wu L."/>
            <person name="Ma J."/>
        </authorList>
    </citation>
    <scope>NUCLEOTIDE SEQUENCE [LARGE SCALE GENOMIC DNA]</scope>
    <source>
        <strain evidence="4">CCUG 70865</strain>
    </source>
</reference>
<protein>
    <submittedName>
        <fullName evidence="3">DinB family protein</fullName>
    </submittedName>
</protein>
<dbReference type="PANTHER" id="PTHR37302">
    <property type="entry name" value="SLR1116 PROTEIN"/>
    <property type="match status" value="1"/>
</dbReference>
<keyword evidence="4" id="KW-1185">Reference proteome</keyword>
<comment type="caution">
    <text evidence="3">The sequence shown here is derived from an EMBL/GenBank/DDBJ whole genome shotgun (WGS) entry which is preliminary data.</text>
</comment>
<dbReference type="PANTHER" id="PTHR37302:SF3">
    <property type="entry name" value="DAMAGE-INDUCIBLE PROTEIN DINB"/>
    <property type="match status" value="1"/>
</dbReference>
<accession>A0ABW4HF30</accession>
<dbReference type="Gene3D" id="1.20.120.450">
    <property type="entry name" value="dinb family like domain"/>
    <property type="match status" value="1"/>
</dbReference>
<keyword evidence="2" id="KW-0479">Metal-binding</keyword>
<dbReference type="RefSeq" id="WP_379814512.1">
    <property type="nucleotide sequence ID" value="NZ_JBHUDZ010000012.1"/>
</dbReference>
<evidence type="ECO:0000313" key="4">
    <source>
        <dbReference type="Proteomes" id="UP001597138"/>
    </source>
</evidence>
<dbReference type="InterPro" id="IPR034660">
    <property type="entry name" value="DinB/YfiT-like"/>
</dbReference>
<sequence>MYLKKQYNLVLESRNVLFDYCKTIKNEDFINENSSFGRGGSMRNLLVHIANTYEFWIANISLKKSIVFSPYENYQNIEDVLKLFLSIDEFMDDFFELTEKSDNEIQYERNGQKTRTEPFKIFTHVITHEYHHKGQILSLSRHLGYIPVDTDIIR</sequence>
<evidence type="ECO:0000313" key="3">
    <source>
        <dbReference type="EMBL" id="MFD1604103.1"/>
    </source>
</evidence>
<proteinExistence type="inferred from homology"/>
<evidence type="ECO:0000256" key="2">
    <source>
        <dbReference type="ARBA" id="ARBA00022723"/>
    </source>
</evidence>